<feature type="domain" description="Zn(2)-C6 fungal-type" evidence="8">
    <location>
        <begin position="16"/>
        <end position="47"/>
    </location>
</feature>
<evidence type="ECO:0000256" key="6">
    <source>
        <dbReference type="ARBA" id="ARBA00023242"/>
    </source>
</evidence>
<dbReference type="InterPro" id="IPR007219">
    <property type="entry name" value="XnlR_reg_dom"/>
</dbReference>
<feature type="compositionally biased region" description="Polar residues" evidence="7">
    <location>
        <begin position="151"/>
        <end position="161"/>
    </location>
</feature>
<keyword evidence="6" id="KW-0539">Nucleus</keyword>
<dbReference type="CDD" id="cd00067">
    <property type="entry name" value="GAL4"/>
    <property type="match status" value="1"/>
</dbReference>
<dbReference type="InterPro" id="IPR036864">
    <property type="entry name" value="Zn2-C6_fun-type_DNA-bd_sf"/>
</dbReference>
<sequence length="806" mass="89921">MENTPPEKRRRRPPLACIACRRRKVRCDRKLPCQNCVRARRAASCSYVPDERIEPREGTEGFEDGINGRHPQRDALSSVPFFTTTASPSSSSPDQLAERVKQLEEQLGKFVNARNGSTSAQSEIPKAYFNNANFNPPTASNFLGPEHLQVQGSGLADTSSPRARYSREAQGSNRERGDPNTDENHSTSGNVNAILSKSRYLGNSHWIHGVTLFPRLMLFLESLKSDKSSEGYKAVAQSKTLGRQIKALRVPQIMSLEFGNHIPSKQLADELVEAYLRTYETIHRVLHVPSFRLEYARYWQNPKGARQAFVIQLQLCMAIGAVLHDDHFSLRSLAVRWVYEARFWLFQPSEKSRMNLSGLQICCLVHLARDVCGVGSDLVWASAGSLMRMAFYIGLHRDPDHLPKMSLLAAETRRRVWSTILEILVQSSMDSGGPPLISPFDYDTKLPGNYNDEDLLAEVPQPKPLATFTDTSIQIGLVRTIKVRIEIAAYLNDFRSVTSYDKSLAINSELTTASRSLDALLRAHKNQNPSPSSFQLRTVEHIMQRYFLAIHLPWLGLAKDDPHYFFSRRLCVEAGLRHHRVVKAHKPIDPAERDFQEPDDFGRLLVCGSGSMRFIGTQCLLAATLEFVWELDERLEGARSLDLSTTATTSTTSAASTPGEGLGFMGPMVDEGEMLDVLRYTVEWMRARIKAGEVNVKGFLFATALLAEAEGLTKDASEEQLKDIVRQACLKSAREALDLLKEMHAALSRGNSMSSVAEANAASSMDTGDHGPQVSAAEDAFSGMGDFEQLSREWDWDCVSLLPMPV</sequence>
<dbReference type="PANTHER" id="PTHR31944:SF131">
    <property type="entry name" value="HEME-RESPONSIVE ZINC FINGER TRANSCRIPTION FACTOR HAP1"/>
    <property type="match status" value="1"/>
</dbReference>
<keyword evidence="3" id="KW-0805">Transcription regulation</keyword>
<comment type="caution">
    <text evidence="9">The sequence shown here is derived from an EMBL/GenBank/DDBJ whole genome shotgun (WGS) entry which is preliminary data.</text>
</comment>
<keyword evidence="1" id="KW-0479">Metal-binding</keyword>
<dbReference type="InterPro" id="IPR051430">
    <property type="entry name" value="Fungal_TF_Env_Response"/>
</dbReference>
<keyword evidence="4" id="KW-0238">DNA-binding</keyword>
<keyword evidence="2" id="KW-0862">Zinc</keyword>
<evidence type="ECO:0000313" key="10">
    <source>
        <dbReference type="Proteomes" id="UP001600888"/>
    </source>
</evidence>
<evidence type="ECO:0000256" key="5">
    <source>
        <dbReference type="ARBA" id="ARBA00023163"/>
    </source>
</evidence>
<evidence type="ECO:0000256" key="2">
    <source>
        <dbReference type="ARBA" id="ARBA00022833"/>
    </source>
</evidence>
<dbReference type="SMART" id="SM00906">
    <property type="entry name" value="Fungal_trans"/>
    <property type="match status" value="1"/>
</dbReference>
<evidence type="ECO:0000313" key="9">
    <source>
        <dbReference type="EMBL" id="KAL2273513.1"/>
    </source>
</evidence>
<evidence type="ECO:0000256" key="4">
    <source>
        <dbReference type="ARBA" id="ARBA00023125"/>
    </source>
</evidence>
<dbReference type="PROSITE" id="PS00463">
    <property type="entry name" value="ZN2_CY6_FUNGAL_1"/>
    <property type="match status" value="1"/>
</dbReference>
<gene>
    <name evidence="9" type="ORF">FJTKL_04454</name>
</gene>
<dbReference type="Pfam" id="PF00172">
    <property type="entry name" value="Zn_clus"/>
    <property type="match status" value="1"/>
</dbReference>
<dbReference type="Proteomes" id="UP001600888">
    <property type="component" value="Unassembled WGS sequence"/>
</dbReference>
<dbReference type="InterPro" id="IPR001138">
    <property type="entry name" value="Zn2Cys6_DnaBD"/>
</dbReference>
<dbReference type="Gene3D" id="4.10.240.10">
    <property type="entry name" value="Zn(2)-C6 fungal-type DNA-binding domain"/>
    <property type="match status" value="1"/>
</dbReference>
<reference evidence="9 10" key="1">
    <citation type="submission" date="2024-03" db="EMBL/GenBank/DDBJ databases">
        <title>A high-quality draft genome sequence of Diaporthe vaccinii, a causative agent of upright dieback and viscid rot disease in cranberry plants.</title>
        <authorList>
            <person name="Sarrasin M."/>
            <person name="Lang B.F."/>
            <person name="Burger G."/>
        </authorList>
    </citation>
    <scope>NUCLEOTIDE SEQUENCE [LARGE SCALE GENOMIC DNA]</scope>
    <source>
        <strain evidence="9 10">IS7</strain>
    </source>
</reference>
<evidence type="ECO:0000256" key="3">
    <source>
        <dbReference type="ARBA" id="ARBA00023015"/>
    </source>
</evidence>
<dbReference type="Pfam" id="PF04082">
    <property type="entry name" value="Fungal_trans"/>
    <property type="match status" value="1"/>
</dbReference>
<dbReference type="CDD" id="cd12148">
    <property type="entry name" value="fungal_TF_MHR"/>
    <property type="match status" value="1"/>
</dbReference>
<keyword evidence="5" id="KW-0804">Transcription</keyword>
<organism evidence="9 10">
    <name type="scientific">Diaporthe vaccinii</name>
    <dbReference type="NCBI Taxonomy" id="105482"/>
    <lineage>
        <taxon>Eukaryota</taxon>
        <taxon>Fungi</taxon>
        <taxon>Dikarya</taxon>
        <taxon>Ascomycota</taxon>
        <taxon>Pezizomycotina</taxon>
        <taxon>Sordariomycetes</taxon>
        <taxon>Sordariomycetidae</taxon>
        <taxon>Diaporthales</taxon>
        <taxon>Diaporthaceae</taxon>
        <taxon>Diaporthe</taxon>
        <taxon>Diaporthe eres species complex</taxon>
    </lineage>
</organism>
<dbReference type="PROSITE" id="PS50048">
    <property type="entry name" value="ZN2_CY6_FUNGAL_2"/>
    <property type="match status" value="1"/>
</dbReference>
<keyword evidence="10" id="KW-1185">Reference proteome</keyword>
<dbReference type="PANTHER" id="PTHR31944">
    <property type="entry name" value="HEME-RESPONSIVE ZINC FINGER TRANSCRIPTION FACTOR HAP1"/>
    <property type="match status" value="1"/>
</dbReference>
<feature type="region of interest" description="Disordered" evidence="7">
    <location>
        <begin position="151"/>
        <end position="189"/>
    </location>
</feature>
<feature type="compositionally biased region" description="Basic and acidic residues" evidence="7">
    <location>
        <begin position="173"/>
        <end position="185"/>
    </location>
</feature>
<accession>A0ABR4DT46</accession>
<dbReference type="SMART" id="SM00066">
    <property type="entry name" value="GAL4"/>
    <property type="match status" value="1"/>
</dbReference>
<protein>
    <recommendedName>
        <fullName evidence="8">Zn(2)-C6 fungal-type domain-containing protein</fullName>
    </recommendedName>
</protein>
<dbReference type="EMBL" id="JBAWTH010000183">
    <property type="protein sequence ID" value="KAL2273513.1"/>
    <property type="molecule type" value="Genomic_DNA"/>
</dbReference>
<dbReference type="SUPFAM" id="SSF57701">
    <property type="entry name" value="Zn2/Cys6 DNA-binding domain"/>
    <property type="match status" value="1"/>
</dbReference>
<proteinExistence type="predicted"/>
<evidence type="ECO:0000256" key="7">
    <source>
        <dbReference type="SAM" id="MobiDB-lite"/>
    </source>
</evidence>
<evidence type="ECO:0000259" key="8">
    <source>
        <dbReference type="PROSITE" id="PS50048"/>
    </source>
</evidence>
<name>A0ABR4DT46_9PEZI</name>
<evidence type="ECO:0000256" key="1">
    <source>
        <dbReference type="ARBA" id="ARBA00022723"/>
    </source>
</evidence>